<comment type="caution">
    <text evidence="4">The sequence shown here is derived from an EMBL/GenBank/DDBJ whole genome shotgun (WGS) entry which is preliminary data.</text>
</comment>
<keyword evidence="2" id="KW-0812">Transmembrane</keyword>
<dbReference type="Gene3D" id="1.20.5.110">
    <property type="match status" value="1"/>
</dbReference>
<dbReference type="SUPFAM" id="SSF64356">
    <property type="entry name" value="SNARE-like"/>
    <property type="match status" value="1"/>
</dbReference>
<evidence type="ECO:0000313" key="4">
    <source>
        <dbReference type="EMBL" id="OHT12741.1"/>
    </source>
</evidence>
<dbReference type="InterPro" id="IPR042855">
    <property type="entry name" value="V_SNARE_CC"/>
</dbReference>
<dbReference type="Gene3D" id="3.30.450.50">
    <property type="entry name" value="Longin domain"/>
    <property type="match status" value="1"/>
</dbReference>
<dbReference type="InterPro" id="IPR051097">
    <property type="entry name" value="Synaptobrevin-like_transport"/>
</dbReference>
<dbReference type="RefSeq" id="XP_068365877.1">
    <property type="nucleotide sequence ID" value="XM_068499546.1"/>
</dbReference>
<sequence length="214" mass="24166">MTTITYTAVLRGNVIISSYGDQSSISEKDIIKLSPKTPITEQKITSGKLYSYISTPVLTFVCVGPQSADKQRSITFLETLSRRWAASFGPISSSATSHSLDNVFLDNFKNLFDDFSKPIDKTEEINRQLAETEQLLTESVSKAIVRGNELENISSKSEELLSTSEEFRTTARNLKWKMRCSCISSWLSWALFVIVILYLILTWFCGGYRLQKCI</sequence>
<dbReference type="Proteomes" id="UP000179807">
    <property type="component" value="Unassembled WGS sequence"/>
</dbReference>
<dbReference type="PANTHER" id="PTHR21136:SF168">
    <property type="entry name" value="VESICLE-ASSOCIATED MEMBRANE PROTEIN 9"/>
    <property type="match status" value="1"/>
</dbReference>
<dbReference type="EMBL" id="MLAK01000557">
    <property type="protein sequence ID" value="OHT12741.1"/>
    <property type="molecule type" value="Genomic_DNA"/>
</dbReference>
<dbReference type="AlphaFoldDB" id="A0A1J4KTC4"/>
<dbReference type="GeneID" id="94834250"/>
<keyword evidence="2" id="KW-0472">Membrane</keyword>
<protein>
    <submittedName>
        <fullName evidence="4">Vesicle-associated membrane protein 714</fullName>
    </submittedName>
</protein>
<dbReference type="Pfam" id="PF00957">
    <property type="entry name" value="Synaptobrevin"/>
    <property type="match status" value="1"/>
</dbReference>
<dbReference type="VEuPathDB" id="TrichDB:TRFO_17373"/>
<keyword evidence="5" id="KW-1185">Reference proteome</keyword>
<organism evidence="4 5">
    <name type="scientific">Tritrichomonas foetus</name>
    <dbReference type="NCBI Taxonomy" id="1144522"/>
    <lineage>
        <taxon>Eukaryota</taxon>
        <taxon>Metamonada</taxon>
        <taxon>Parabasalia</taxon>
        <taxon>Tritrichomonadida</taxon>
        <taxon>Tritrichomonadidae</taxon>
        <taxon>Tritrichomonas</taxon>
    </lineage>
</organism>
<dbReference type="PROSITE" id="PS50892">
    <property type="entry name" value="V_SNARE"/>
    <property type="match status" value="1"/>
</dbReference>
<keyword evidence="1" id="KW-0175">Coiled coil</keyword>
<feature type="transmembrane region" description="Helical" evidence="2">
    <location>
        <begin position="186"/>
        <end position="206"/>
    </location>
</feature>
<reference evidence="4" key="1">
    <citation type="submission" date="2016-10" db="EMBL/GenBank/DDBJ databases">
        <authorList>
            <person name="Benchimol M."/>
            <person name="Almeida L.G."/>
            <person name="Vasconcelos A.T."/>
            <person name="Perreira-Neves A."/>
            <person name="Rosa I.A."/>
            <person name="Tasca T."/>
            <person name="Bogo M.R."/>
            <person name="de Souza W."/>
        </authorList>
    </citation>
    <scope>NUCLEOTIDE SEQUENCE [LARGE SCALE GENOMIC DNA]</scope>
    <source>
        <strain evidence="4">K</strain>
    </source>
</reference>
<feature type="domain" description="V-SNARE coiled-coil homology" evidence="3">
    <location>
        <begin position="121"/>
        <end position="177"/>
    </location>
</feature>
<proteinExistence type="predicted"/>
<name>A0A1J4KTC4_9EUKA</name>
<dbReference type="CDD" id="cd15843">
    <property type="entry name" value="R-SNARE"/>
    <property type="match status" value="1"/>
</dbReference>
<dbReference type="InterPro" id="IPR011012">
    <property type="entry name" value="Longin-like_dom_sf"/>
</dbReference>
<dbReference type="PANTHER" id="PTHR21136">
    <property type="entry name" value="SNARE PROTEINS"/>
    <property type="match status" value="1"/>
</dbReference>
<evidence type="ECO:0000259" key="3">
    <source>
        <dbReference type="PROSITE" id="PS50892"/>
    </source>
</evidence>
<evidence type="ECO:0000313" key="5">
    <source>
        <dbReference type="Proteomes" id="UP000179807"/>
    </source>
</evidence>
<dbReference type="OrthoDB" id="248747at2759"/>
<evidence type="ECO:0000256" key="1">
    <source>
        <dbReference type="PROSITE-ProRule" id="PRU00290"/>
    </source>
</evidence>
<gene>
    <name evidence="4" type="ORF">TRFO_17373</name>
</gene>
<keyword evidence="2" id="KW-1133">Transmembrane helix</keyword>
<accession>A0A1J4KTC4</accession>
<evidence type="ECO:0000256" key="2">
    <source>
        <dbReference type="SAM" id="Phobius"/>
    </source>
</evidence>
<dbReference type="SUPFAM" id="SSF58038">
    <property type="entry name" value="SNARE fusion complex"/>
    <property type="match status" value="1"/>
</dbReference>